<dbReference type="VEuPathDB" id="VectorBase:HLOH_061309"/>
<dbReference type="EMBL" id="JABSTR010000005">
    <property type="protein sequence ID" value="KAH9369331.1"/>
    <property type="molecule type" value="Genomic_DNA"/>
</dbReference>
<comment type="caution">
    <text evidence="2">The sequence shown here is derived from an EMBL/GenBank/DDBJ whole genome shotgun (WGS) entry which is preliminary data.</text>
</comment>
<dbReference type="AlphaFoldDB" id="A0A9J6G2P1"/>
<organism evidence="2 3">
    <name type="scientific">Haemaphysalis longicornis</name>
    <name type="common">Bush tick</name>
    <dbReference type="NCBI Taxonomy" id="44386"/>
    <lineage>
        <taxon>Eukaryota</taxon>
        <taxon>Metazoa</taxon>
        <taxon>Ecdysozoa</taxon>
        <taxon>Arthropoda</taxon>
        <taxon>Chelicerata</taxon>
        <taxon>Arachnida</taxon>
        <taxon>Acari</taxon>
        <taxon>Parasitiformes</taxon>
        <taxon>Ixodida</taxon>
        <taxon>Ixodoidea</taxon>
        <taxon>Ixodidae</taxon>
        <taxon>Haemaphysalinae</taxon>
        <taxon>Haemaphysalis</taxon>
    </lineage>
</organism>
<name>A0A9J6G2P1_HAELO</name>
<gene>
    <name evidence="2" type="ORF">HPB48_018348</name>
</gene>
<proteinExistence type="predicted"/>
<accession>A0A9J6G2P1</accession>
<reference evidence="2 3" key="1">
    <citation type="journal article" date="2020" name="Cell">
        <title>Large-Scale Comparative Analyses of Tick Genomes Elucidate Their Genetic Diversity and Vector Capacities.</title>
        <authorList>
            <consortium name="Tick Genome and Microbiome Consortium (TIGMIC)"/>
            <person name="Jia N."/>
            <person name="Wang J."/>
            <person name="Shi W."/>
            <person name="Du L."/>
            <person name="Sun Y."/>
            <person name="Zhan W."/>
            <person name="Jiang J.F."/>
            <person name="Wang Q."/>
            <person name="Zhang B."/>
            <person name="Ji P."/>
            <person name="Bell-Sakyi L."/>
            <person name="Cui X.M."/>
            <person name="Yuan T.T."/>
            <person name="Jiang B.G."/>
            <person name="Yang W.F."/>
            <person name="Lam T.T."/>
            <person name="Chang Q.C."/>
            <person name="Ding S.J."/>
            <person name="Wang X.J."/>
            <person name="Zhu J.G."/>
            <person name="Ruan X.D."/>
            <person name="Zhao L."/>
            <person name="Wei J.T."/>
            <person name="Ye R.Z."/>
            <person name="Que T.C."/>
            <person name="Du C.H."/>
            <person name="Zhou Y.H."/>
            <person name="Cheng J.X."/>
            <person name="Dai P.F."/>
            <person name="Guo W.B."/>
            <person name="Han X.H."/>
            <person name="Huang E.J."/>
            <person name="Li L.F."/>
            <person name="Wei W."/>
            <person name="Gao Y.C."/>
            <person name="Liu J.Z."/>
            <person name="Shao H.Z."/>
            <person name="Wang X."/>
            <person name="Wang C.C."/>
            <person name="Yang T.C."/>
            <person name="Huo Q.B."/>
            <person name="Li W."/>
            <person name="Chen H.Y."/>
            <person name="Chen S.E."/>
            <person name="Zhou L.G."/>
            <person name="Ni X.B."/>
            <person name="Tian J.H."/>
            <person name="Sheng Y."/>
            <person name="Liu T."/>
            <person name="Pan Y.S."/>
            <person name="Xia L.Y."/>
            <person name="Li J."/>
            <person name="Zhao F."/>
            <person name="Cao W.C."/>
        </authorList>
    </citation>
    <scope>NUCLEOTIDE SEQUENCE [LARGE SCALE GENOMIC DNA]</scope>
    <source>
        <strain evidence="2">HaeL-2018</strain>
    </source>
</reference>
<feature type="compositionally biased region" description="Basic and acidic residues" evidence="1">
    <location>
        <begin position="54"/>
        <end position="70"/>
    </location>
</feature>
<feature type="compositionally biased region" description="Basic and acidic residues" evidence="1">
    <location>
        <begin position="17"/>
        <end position="41"/>
    </location>
</feature>
<feature type="compositionally biased region" description="Polar residues" evidence="1">
    <location>
        <begin position="1"/>
        <end position="10"/>
    </location>
</feature>
<evidence type="ECO:0000313" key="2">
    <source>
        <dbReference type="EMBL" id="KAH9369331.1"/>
    </source>
</evidence>
<protein>
    <submittedName>
        <fullName evidence="2">Uncharacterized protein</fullName>
    </submittedName>
</protein>
<feature type="region of interest" description="Disordered" evidence="1">
    <location>
        <begin position="1"/>
        <end position="70"/>
    </location>
</feature>
<evidence type="ECO:0000313" key="3">
    <source>
        <dbReference type="Proteomes" id="UP000821853"/>
    </source>
</evidence>
<sequence length="133" mass="15160">MRSGTTTAGTKSKRKKPEGNNNKENDRNIHTEERQRAHRTTDCSQSARQTAWLRDYDEGERIRPQHRRDEPSVLINILKGHAAGFRETRDSFINSNAQNPLSSDPPTMTSSTANCPFPVRPPEHIRVGPCIYY</sequence>
<evidence type="ECO:0000256" key="1">
    <source>
        <dbReference type="SAM" id="MobiDB-lite"/>
    </source>
</evidence>
<dbReference type="Proteomes" id="UP000821853">
    <property type="component" value="Chromosome 3"/>
</dbReference>
<keyword evidence="3" id="KW-1185">Reference proteome</keyword>
<feature type="compositionally biased region" description="Polar residues" evidence="1">
    <location>
        <begin position="94"/>
        <end position="114"/>
    </location>
</feature>
<feature type="region of interest" description="Disordered" evidence="1">
    <location>
        <begin position="94"/>
        <end position="115"/>
    </location>
</feature>